<evidence type="ECO:0000313" key="2">
    <source>
        <dbReference type="EMBL" id="CAE4567736.1"/>
    </source>
</evidence>
<sequence length="225" mass="24033">MSMALDLAKTPWNTMRHIVDATRKEKLCEEAVKWRGGEPPPKNRLQAPGEQVILAGLKSRPELNGVTGQILSRIADDEGFLIVQIPESAGKDQVPPATPGGAGGDGKFRNVKVQPRCLHPIRHPSDPRPRGGRLQAFESSATAESVVSCCPPAAASTVSSAAPRLQERSTVLKRSGSDVVVGLEPDRAGSELSRLPGRRTPAAGPPKGTPLYPNFPLNYAHLVKH</sequence>
<proteinExistence type="predicted"/>
<accession>A0A7S4Q0M4</accession>
<organism evidence="2">
    <name type="scientific">Alexandrium monilatum</name>
    <dbReference type="NCBI Taxonomy" id="311494"/>
    <lineage>
        <taxon>Eukaryota</taxon>
        <taxon>Sar</taxon>
        <taxon>Alveolata</taxon>
        <taxon>Dinophyceae</taxon>
        <taxon>Gonyaulacales</taxon>
        <taxon>Pyrocystaceae</taxon>
        <taxon>Alexandrium</taxon>
    </lineage>
</organism>
<protein>
    <submittedName>
        <fullName evidence="2">Uncharacterized protein</fullName>
    </submittedName>
</protein>
<feature type="region of interest" description="Disordered" evidence="1">
    <location>
        <begin position="182"/>
        <end position="211"/>
    </location>
</feature>
<evidence type="ECO:0000256" key="1">
    <source>
        <dbReference type="SAM" id="MobiDB-lite"/>
    </source>
</evidence>
<dbReference type="AlphaFoldDB" id="A0A7S4Q0M4"/>
<dbReference type="EMBL" id="HBNR01011402">
    <property type="protein sequence ID" value="CAE4567736.1"/>
    <property type="molecule type" value="Transcribed_RNA"/>
</dbReference>
<gene>
    <name evidence="2" type="ORF">AMON00008_LOCUS7355</name>
</gene>
<reference evidence="2" key="1">
    <citation type="submission" date="2021-01" db="EMBL/GenBank/DDBJ databases">
        <authorList>
            <person name="Corre E."/>
            <person name="Pelletier E."/>
            <person name="Niang G."/>
            <person name="Scheremetjew M."/>
            <person name="Finn R."/>
            <person name="Kale V."/>
            <person name="Holt S."/>
            <person name="Cochrane G."/>
            <person name="Meng A."/>
            <person name="Brown T."/>
            <person name="Cohen L."/>
        </authorList>
    </citation>
    <scope>NUCLEOTIDE SEQUENCE</scope>
    <source>
        <strain evidence="2">CCMP3105</strain>
    </source>
</reference>
<name>A0A7S4Q0M4_9DINO</name>